<dbReference type="AlphaFoldDB" id="A0A9W8H642"/>
<keyword evidence="5 9" id="KW-0240">DNA-directed RNA polymerase</keyword>
<feature type="compositionally biased region" description="Gly residues" evidence="10">
    <location>
        <begin position="251"/>
        <end position="261"/>
    </location>
</feature>
<evidence type="ECO:0000259" key="13">
    <source>
        <dbReference type="Pfam" id="PF22536"/>
    </source>
</evidence>
<dbReference type="EMBL" id="JANBUL010000201">
    <property type="protein sequence ID" value="KAJ2778961.1"/>
    <property type="molecule type" value="Genomic_DNA"/>
</dbReference>
<keyword evidence="7 9" id="KW-0539">Nucleus</keyword>
<feature type="domain" description="RNA polymerase III subunit RPC82-related helix-turn-helix" evidence="12">
    <location>
        <begin position="8"/>
        <end position="65"/>
    </location>
</feature>
<dbReference type="GO" id="GO:0005666">
    <property type="term" value="C:RNA polymerase III complex"/>
    <property type="evidence" value="ECO:0007669"/>
    <property type="project" value="UniProtKB-UniRule"/>
</dbReference>
<dbReference type="OrthoDB" id="272392at2759"/>
<sequence length="585" mass="62839">MYTEQVGLCRRLLGEHYGPIVEAVGAALIRDGRLHLGSVVQRTGLAPGSVRQALAVLIQHGMATHAQTREGGRAVTYYSISPRSILRLQRAGLYLALVEERMGRDGLAVFRTIMLNGCMTAAAARSALGASERSGAAAKAKFGAAVAKLVRERFITAVAPRDTVTRADRIMQEEAKEIAKLGAPATPKDLARIRQAIRQQEAEESSSTAIVGLKRSAAAAADDGGPAKVLIGPDGRPIMLGNGLDGHGHGDGQGGGGGGGDAQPDTVDDKQCFRVYYERLDVFLRNKQIVNYFSDKYNAAAGVVLKAALRLTEAHTRTCRDRVSERITANQIIQGIPHDAPLEDGVDTGDIPHSNGSDLSDGSGARRLQRGRAALALLEVLRADASGVLSRADERGAGVFRINFERAAGVLRDKCVDALVVEKHGSQHARIVRVLRDKQKLDEKAVAHFAMLPIDQCRERLHELSLAGFVATVEIPRTADRNPSRMFYLWHVDAGRQVSAALRLVFQGLSNVAQRAAREASCRAPLLAKAQREDVVADPSLLTAPERKELQAATAARRRLDIAAVRLDGMLLVVHDVAPSPVFGT</sequence>
<protein>
    <recommendedName>
        <fullName evidence="4 9">DNA-directed RNA polymerase III subunit RPC3</fullName>
        <shortName evidence="9">RNA polymerase III subunit C3</shortName>
    </recommendedName>
</protein>
<reference evidence="14" key="1">
    <citation type="submission" date="2022-07" db="EMBL/GenBank/DDBJ databases">
        <title>Phylogenomic reconstructions and comparative analyses of Kickxellomycotina fungi.</title>
        <authorList>
            <person name="Reynolds N.K."/>
            <person name="Stajich J.E."/>
            <person name="Barry K."/>
            <person name="Grigoriev I.V."/>
            <person name="Crous P."/>
            <person name="Smith M.E."/>
        </authorList>
    </citation>
    <scope>NUCLEOTIDE SEQUENCE</scope>
    <source>
        <strain evidence="14">NBRC 105414</strain>
    </source>
</reference>
<dbReference type="InterPro" id="IPR036390">
    <property type="entry name" value="WH_DNA-bd_sf"/>
</dbReference>
<dbReference type="GO" id="GO:0003697">
    <property type="term" value="F:single-stranded DNA binding"/>
    <property type="evidence" value="ECO:0007669"/>
    <property type="project" value="UniProtKB-UniRule"/>
</dbReference>
<dbReference type="Gene3D" id="1.10.10.10">
    <property type="entry name" value="Winged helix-like DNA-binding domain superfamily/Winged helix DNA-binding domain"/>
    <property type="match status" value="3"/>
</dbReference>
<comment type="subunit">
    <text evidence="3 9">Component of the RNA polymerase III (Pol III) complex consisting of 17 subunits.</text>
</comment>
<evidence type="ECO:0000256" key="6">
    <source>
        <dbReference type="ARBA" id="ARBA00023163"/>
    </source>
</evidence>
<organism evidence="14 15">
    <name type="scientific">Coemansia javaensis</name>
    <dbReference type="NCBI Taxonomy" id="2761396"/>
    <lineage>
        <taxon>Eukaryota</taxon>
        <taxon>Fungi</taxon>
        <taxon>Fungi incertae sedis</taxon>
        <taxon>Zoopagomycota</taxon>
        <taxon>Kickxellomycotina</taxon>
        <taxon>Kickxellomycetes</taxon>
        <taxon>Kickxellales</taxon>
        <taxon>Kickxellaceae</taxon>
        <taxon>Coemansia</taxon>
    </lineage>
</organism>
<accession>A0A9W8H642</accession>
<feature type="domain" description="DNA-directed RNA polymerase III subunit RPC3 winged-helix" evidence="13">
    <location>
        <begin position="416"/>
        <end position="492"/>
    </location>
</feature>
<dbReference type="SUPFAM" id="SSF46785">
    <property type="entry name" value="Winged helix' DNA-binding domain"/>
    <property type="match status" value="1"/>
</dbReference>
<dbReference type="PANTHER" id="PTHR12949">
    <property type="entry name" value="RNA POLYMERASE III DNA DIRECTED -RELATED"/>
    <property type="match status" value="1"/>
</dbReference>
<name>A0A9W8H642_9FUNG</name>
<evidence type="ECO:0000313" key="15">
    <source>
        <dbReference type="Proteomes" id="UP001140217"/>
    </source>
</evidence>
<gene>
    <name evidence="14" type="primary">RPC82</name>
    <name evidence="14" type="ORF">H4R18_004295</name>
</gene>
<evidence type="ECO:0000256" key="10">
    <source>
        <dbReference type="SAM" id="MobiDB-lite"/>
    </source>
</evidence>
<proteinExistence type="inferred from homology"/>
<comment type="function">
    <text evidence="8 9">DNA-dependent RNA polymerase catalyzes the transcription of DNA into RNA using the four ribonucleoside triphosphates as substrates. Specific core component of RNA polymerase III which synthesizes small RNAs, such as 5S rRNA and tRNAs.</text>
</comment>
<evidence type="ECO:0000259" key="11">
    <source>
        <dbReference type="Pfam" id="PF05645"/>
    </source>
</evidence>
<keyword evidence="6 9" id="KW-0804">Transcription</keyword>
<dbReference type="InterPro" id="IPR013197">
    <property type="entry name" value="RNA_pol_III_RPC82-rel_HTH"/>
</dbReference>
<evidence type="ECO:0000259" key="12">
    <source>
        <dbReference type="Pfam" id="PF08221"/>
    </source>
</evidence>
<evidence type="ECO:0000256" key="5">
    <source>
        <dbReference type="ARBA" id="ARBA00022478"/>
    </source>
</evidence>
<comment type="subcellular location">
    <subcellularLocation>
        <location evidence="1 9">Nucleus</location>
    </subcellularLocation>
</comment>
<dbReference type="GO" id="GO:0006351">
    <property type="term" value="P:DNA-templated transcription"/>
    <property type="evidence" value="ECO:0007669"/>
    <property type="project" value="InterPro"/>
</dbReference>
<dbReference type="InterPro" id="IPR055207">
    <property type="entry name" value="POLR3C_WHD"/>
</dbReference>
<dbReference type="Pfam" id="PF22536">
    <property type="entry name" value="WHD_POLR3C"/>
    <property type="match status" value="1"/>
</dbReference>
<evidence type="ECO:0000256" key="3">
    <source>
        <dbReference type="ARBA" id="ARBA00011206"/>
    </source>
</evidence>
<evidence type="ECO:0000256" key="1">
    <source>
        <dbReference type="ARBA" id="ARBA00004123"/>
    </source>
</evidence>
<comment type="similarity">
    <text evidence="2 9">Belongs to the RNA polymerase beta chain family.</text>
</comment>
<evidence type="ECO:0000256" key="7">
    <source>
        <dbReference type="ARBA" id="ARBA00023242"/>
    </source>
</evidence>
<comment type="caution">
    <text evidence="14">The sequence shown here is derived from an EMBL/GenBank/DDBJ whole genome shotgun (WGS) entry which is preliminary data.</text>
</comment>
<dbReference type="Pfam" id="PF05645">
    <property type="entry name" value="RNA_pol_Rpc82"/>
    <property type="match status" value="1"/>
</dbReference>
<dbReference type="PANTHER" id="PTHR12949:SF0">
    <property type="entry name" value="DNA-DIRECTED RNA POLYMERASE III SUBUNIT RPC3"/>
    <property type="match status" value="1"/>
</dbReference>
<dbReference type="InterPro" id="IPR008806">
    <property type="entry name" value="RNA_pol_III_Rpc82_C"/>
</dbReference>
<dbReference type="Proteomes" id="UP001140217">
    <property type="component" value="Unassembled WGS sequence"/>
</dbReference>
<evidence type="ECO:0000313" key="14">
    <source>
        <dbReference type="EMBL" id="KAJ2778961.1"/>
    </source>
</evidence>
<dbReference type="Pfam" id="PF08221">
    <property type="entry name" value="HTH_9"/>
    <property type="match status" value="1"/>
</dbReference>
<feature type="domain" description="RNA polymerase III Rpc82 C -terminal" evidence="11">
    <location>
        <begin position="147"/>
        <end position="408"/>
    </location>
</feature>
<evidence type="ECO:0000256" key="9">
    <source>
        <dbReference type="RuleBase" id="RU367076"/>
    </source>
</evidence>
<dbReference type="InterPro" id="IPR039748">
    <property type="entry name" value="RPC3"/>
</dbReference>
<feature type="region of interest" description="Disordered" evidence="10">
    <location>
        <begin position="241"/>
        <end position="265"/>
    </location>
</feature>
<feature type="region of interest" description="Disordered" evidence="10">
    <location>
        <begin position="338"/>
        <end position="364"/>
    </location>
</feature>
<evidence type="ECO:0000256" key="4">
    <source>
        <dbReference type="ARBA" id="ARBA00016689"/>
    </source>
</evidence>
<evidence type="ECO:0000256" key="2">
    <source>
        <dbReference type="ARBA" id="ARBA00006835"/>
    </source>
</evidence>
<evidence type="ECO:0000256" key="8">
    <source>
        <dbReference type="ARBA" id="ARBA00025127"/>
    </source>
</evidence>
<keyword evidence="15" id="KW-1185">Reference proteome</keyword>
<dbReference type="InterPro" id="IPR036388">
    <property type="entry name" value="WH-like_DNA-bd_sf"/>
</dbReference>